<reference evidence="4 5" key="1">
    <citation type="journal article" date="2018" name="Front. Microbiol.">
        <title>Genome-Wide Analysis of Corynespora cassiicola Leaf Fall Disease Putative Effectors.</title>
        <authorList>
            <person name="Lopez D."/>
            <person name="Ribeiro S."/>
            <person name="Label P."/>
            <person name="Fumanal B."/>
            <person name="Venisse J.S."/>
            <person name="Kohler A."/>
            <person name="de Oliveira R.R."/>
            <person name="Labutti K."/>
            <person name="Lipzen A."/>
            <person name="Lail K."/>
            <person name="Bauer D."/>
            <person name="Ohm R.A."/>
            <person name="Barry K.W."/>
            <person name="Spatafora J."/>
            <person name="Grigoriev I.V."/>
            <person name="Martin F.M."/>
            <person name="Pujade-Renaud V."/>
        </authorList>
    </citation>
    <scope>NUCLEOTIDE SEQUENCE [LARGE SCALE GENOMIC DNA]</scope>
    <source>
        <strain evidence="4 5">Philippines</strain>
    </source>
</reference>
<dbReference type="Proteomes" id="UP000240883">
    <property type="component" value="Unassembled WGS sequence"/>
</dbReference>
<feature type="compositionally biased region" description="Basic residues" evidence="2">
    <location>
        <begin position="386"/>
        <end position="404"/>
    </location>
</feature>
<feature type="region of interest" description="Disordered" evidence="2">
    <location>
        <begin position="664"/>
        <end position="691"/>
    </location>
</feature>
<evidence type="ECO:0000313" key="5">
    <source>
        <dbReference type="Proteomes" id="UP000240883"/>
    </source>
</evidence>
<feature type="coiled-coil region" evidence="1">
    <location>
        <begin position="627"/>
        <end position="654"/>
    </location>
</feature>
<feature type="domain" description="Myb-like" evidence="3">
    <location>
        <begin position="164"/>
        <end position="214"/>
    </location>
</feature>
<proteinExistence type="predicted"/>
<feature type="compositionally biased region" description="Gly residues" evidence="2">
    <location>
        <begin position="280"/>
        <end position="310"/>
    </location>
</feature>
<protein>
    <recommendedName>
        <fullName evidence="3">Myb-like domain-containing protein</fullName>
    </recommendedName>
</protein>
<evidence type="ECO:0000259" key="3">
    <source>
        <dbReference type="PROSITE" id="PS50090"/>
    </source>
</evidence>
<dbReference type="CDD" id="cd00167">
    <property type="entry name" value="SANT"/>
    <property type="match status" value="1"/>
</dbReference>
<feature type="compositionally biased region" description="Basic and acidic residues" evidence="2">
    <location>
        <begin position="225"/>
        <end position="248"/>
    </location>
</feature>
<feature type="compositionally biased region" description="Low complexity" evidence="2">
    <location>
        <begin position="352"/>
        <end position="361"/>
    </location>
</feature>
<feature type="compositionally biased region" description="Low complexity" evidence="2">
    <location>
        <begin position="109"/>
        <end position="119"/>
    </location>
</feature>
<feature type="region of interest" description="Disordered" evidence="2">
    <location>
        <begin position="109"/>
        <end position="419"/>
    </location>
</feature>
<name>A0A2T2N8A0_CORCC</name>
<evidence type="ECO:0000256" key="1">
    <source>
        <dbReference type="SAM" id="Coils"/>
    </source>
</evidence>
<dbReference type="OrthoDB" id="5427780at2759"/>
<evidence type="ECO:0000256" key="2">
    <source>
        <dbReference type="SAM" id="MobiDB-lite"/>
    </source>
</evidence>
<feature type="compositionally biased region" description="Basic and acidic residues" evidence="2">
    <location>
        <begin position="205"/>
        <end position="217"/>
    </location>
</feature>
<feature type="compositionally biased region" description="Pro residues" evidence="2">
    <location>
        <begin position="29"/>
        <end position="39"/>
    </location>
</feature>
<gene>
    <name evidence="4" type="ORF">BS50DRAFT_680612</name>
</gene>
<keyword evidence="5" id="KW-1185">Reference proteome</keyword>
<feature type="region of interest" description="Disordered" evidence="2">
    <location>
        <begin position="21"/>
        <end position="45"/>
    </location>
</feature>
<keyword evidence="1" id="KW-0175">Coiled coil</keyword>
<sequence>MAYNDSPNRRISLGYVLGLRKEPFKGSHPSPPLPSPKPCSPRVGGFRDMLTLPGGPIEWAASDGRKGTLSGNQKARLTTANLEKVPTQNTVEVPMMVPPHVAQAIINQAGSNKASSKGSKPADKKDDDLFGGIDGIFGDNAGGGSANNSPKSKKDKSDANKDSKDKGNKHGFTKEQDDKIMEMKNANGGVPWADIATEIGMPENQCKERFKQIKPTDWRPNNTKGKGDGKGNSKNQNQEKKDEKKDEATGGDAGNTDNGWDFGAPADTGVTKDNQRGNDNNGGGDGGWNSNNTGGGGGDSWGSNNGGDTGGWNTDNNNATGFDNTGGGFDATAIPTWGGDNSSDQQKKSKAGSKAGSNKNSPSQAANDNTAFPAWGIGLGQTSNKGSKKGSNHGSKKGSKKGFAKAHSSSSRSHAGGSVVVLQVEPDDVFDEEDLKLIARIMKKDTHGLWQRVASRFRDKTGRNLHPDVFEKKVLGTVKEGKREIHAPEMKRKSSVEIDQNINTVSSNLSSSGTAAFPQMVLPPTSVSANISAEALDEASRKRSRLNDDTELDSRLVKQIKPNEHDDTDSHLEMSAHIYSGVRALTNEISYLKRKTRGLESDNKILLSENSALQETRAKSDAFGKENSELKSRVSTLEQQIKELAVRLKESELLSVSRLETQSKLEKDLDTAGKDRDANRNRAEMEQKLRMEAENQLSQFLDLAKSVESSK</sequence>
<accession>A0A2T2N8A0</accession>
<dbReference type="InterPro" id="IPR001005">
    <property type="entry name" value="SANT/Myb"/>
</dbReference>
<dbReference type="EMBL" id="KZ678143">
    <property type="protein sequence ID" value="PSN61645.1"/>
    <property type="molecule type" value="Genomic_DNA"/>
</dbReference>
<dbReference type="PROSITE" id="PS50090">
    <property type="entry name" value="MYB_LIKE"/>
    <property type="match status" value="1"/>
</dbReference>
<dbReference type="AlphaFoldDB" id="A0A2T2N8A0"/>
<organism evidence="4 5">
    <name type="scientific">Corynespora cassiicola Philippines</name>
    <dbReference type="NCBI Taxonomy" id="1448308"/>
    <lineage>
        <taxon>Eukaryota</taxon>
        <taxon>Fungi</taxon>
        <taxon>Dikarya</taxon>
        <taxon>Ascomycota</taxon>
        <taxon>Pezizomycotina</taxon>
        <taxon>Dothideomycetes</taxon>
        <taxon>Pleosporomycetidae</taxon>
        <taxon>Pleosporales</taxon>
        <taxon>Corynesporascaceae</taxon>
        <taxon>Corynespora</taxon>
    </lineage>
</organism>
<feature type="compositionally biased region" description="Low complexity" evidence="2">
    <location>
        <begin position="405"/>
        <end position="419"/>
    </location>
</feature>
<evidence type="ECO:0000313" key="4">
    <source>
        <dbReference type="EMBL" id="PSN61645.1"/>
    </source>
</evidence>
<feature type="compositionally biased region" description="Gly residues" evidence="2">
    <location>
        <begin position="132"/>
        <end position="145"/>
    </location>
</feature>
<feature type="compositionally biased region" description="Basic and acidic residues" evidence="2">
    <location>
        <begin position="155"/>
        <end position="182"/>
    </location>
</feature>
<dbReference type="STRING" id="1448308.A0A2T2N8A0"/>